<dbReference type="KEGG" id="llu:AKJ09_04337"/>
<evidence type="ECO:0000313" key="2">
    <source>
        <dbReference type="Proteomes" id="UP000064967"/>
    </source>
</evidence>
<dbReference type="RefSeq" id="WP_146648774.1">
    <property type="nucleotide sequence ID" value="NZ_CP012333.1"/>
</dbReference>
<name>A0A0K1PVX0_9BACT</name>
<evidence type="ECO:0008006" key="3">
    <source>
        <dbReference type="Google" id="ProtNLM"/>
    </source>
</evidence>
<protein>
    <recommendedName>
        <fullName evidence="3">DUF4286 domain-containing protein</fullName>
    </recommendedName>
</protein>
<keyword evidence="2" id="KW-1185">Reference proteome</keyword>
<sequence length="109" mass="11947">MDFAYVVRISFEADRAKAFDAFVDWLLAKHVTDVCDAGGCHGEVLLVDSGLVVEARYRFASREAFEVYERDHAPRLRVEALELLAANGCAPNAGVVFARSSGRLVGVRS</sequence>
<dbReference type="AlphaFoldDB" id="A0A0K1PVX0"/>
<dbReference type="OrthoDB" id="5196346at2"/>
<proteinExistence type="predicted"/>
<evidence type="ECO:0000313" key="1">
    <source>
        <dbReference type="EMBL" id="AKU97673.1"/>
    </source>
</evidence>
<accession>A0A0K1PVX0</accession>
<dbReference type="Proteomes" id="UP000064967">
    <property type="component" value="Chromosome"/>
</dbReference>
<organism evidence="1 2">
    <name type="scientific">Labilithrix luteola</name>
    <dbReference type="NCBI Taxonomy" id="1391654"/>
    <lineage>
        <taxon>Bacteria</taxon>
        <taxon>Pseudomonadati</taxon>
        <taxon>Myxococcota</taxon>
        <taxon>Polyangia</taxon>
        <taxon>Polyangiales</taxon>
        <taxon>Labilitrichaceae</taxon>
        <taxon>Labilithrix</taxon>
    </lineage>
</organism>
<gene>
    <name evidence="1" type="ORF">AKJ09_04337</name>
</gene>
<dbReference type="EMBL" id="CP012333">
    <property type="protein sequence ID" value="AKU97673.1"/>
    <property type="molecule type" value="Genomic_DNA"/>
</dbReference>
<dbReference type="STRING" id="1391654.AKJ09_04337"/>
<reference evidence="1 2" key="1">
    <citation type="submission" date="2015-08" db="EMBL/GenBank/DDBJ databases">
        <authorList>
            <person name="Babu N.S."/>
            <person name="Beckwith C.J."/>
            <person name="Beseler K.G."/>
            <person name="Brison A."/>
            <person name="Carone J.V."/>
            <person name="Caskin T.P."/>
            <person name="Diamond M."/>
            <person name="Durham M.E."/>
            <person name="Foxe J.M."/>
            <person name="Go M."/>
            <person name="Henderson B.A."/>
            <person name="Jones I.B."/>
            <person name="McGettigan J.A."/>
            <person name="Micheletti S.J."/>
            <person name="Nasrallah M.E."/>
            <person name="Ortiz D."/>
            <person name="Piller C.R."/>
            <person name="Privatt S.R."/>
            <person name="Schneider S.L."/>
            <person name="Sharp S."/>
            <person name="Smith T.C."/>
            <person name="Stanton J.D."/>
            <person name="Ullery H.E."/>
            <person name="Wilson R.J."/>
            <person name="Serrano M.G."/>
            <person name="Buck G."/>
            <person name="Lee V."/>
            <person name="Wang Y."/>
            <person name="Carvalho R."/>
            <person name="Voegtly L."/>
            <person name="Shi R."/>
            <person name="Duckworth R."/>
            <person name="Johnson A."/>
            <person name="Loviza R."/>
            <person name="Walstead R."/>
            <person name="Shah Z."/>
            <person name="Kiflezghi M."/>
            <person name="Wade K."/>
            <person name="Ball S.L."/>
            <person name="Bradley K.W."/>
            <person name="Asai D.J."/>
            <person name="Bowman C.A."/>
            <person name="Russell D.A."/>
            <person name="Pope W.H."/>
            <person name="Jacobs-Sera D."/>
            <person name="Hendrix R.W."/>
            <person name="Hatfull G.F."/>
        </authorList>
    </citation>
    <scope>NUCLEOTIDE SEQUENCE [LARGE SCALE GENOMIC DNA]</scope>
    <source>
        <strain evidence="1 2">DSM 27648</strain>
    </source>
</reference>